<sequence>MQVELTSTGYLHISEEIAERFPMGTAIVLLRGDELWLMPVSHPGAGGLLLKYRNPRGDRSVLVREFLPEEVPPGVRDAVWDEENGALRIPLLRSNTPVK</sequence>
<gene>
    <name evidence="1" type="ORF">BAA01_15190</name>
</gene>
<proteinExistence type="predicted"/>
<keyword evidence="1" id="KW-0378">Hydrolase</keyword>
<protein>
    <submittedName>
        <fullName evidence="1">Hydrogenase maturation protease</fullName>
    </submittedName>
</protein>
<name>A0A1Y3PF20_9BACI</name>
<keyword evidence="1" id="KW-0645">Protease</keyword>
<evidence type="ECO:0000313" key="2">
    <source>
        <dbReference type="Proteomes" id="UP000196475"/>
    </source>
</evidence>
<dbReference type="GO" id="GO:0008233">
    <property type="term" value="F:peptidase activity"/>
    <property type="evidence" value="ECO:0007669"/>
    <property type="project" value="UniProtKB-KW"/>
</dbReference>
<dbReference type="GO" id="GO:0006508">
    <property type="term" value="P:proteolysis"/>
    <property type="evidence" value="ECO:0007669"/>
    <property type="project" value="UniProtKB-KW"/>
</dbReference>
<organism evidence="1 2">
    <name type="scientific">Bacillus thermozeamaize</name>
    <dbReference type="NCBI Taxonomy" id="230954"/>
    <lineage>
        <taxon>Bacteria</taxon>
        <taxon>Bacillati</taxon>
        <taxon>Bacillota</taxon>
        <taxon>Bacilli</taxon>
        <taxon>Bacillales</taxon>
        <taxon>Bacillaceae</taxon>
        <taxon>Bacillus</taxon>
    </lineage>
</organism>
<evidence type="ECO:0000313" key="1">
    <source>
        <dbReference type="EMBL" id="OUM85932.1"/>
    </source>
</evidence>
<dbReference type="AlphaFoldDB" id="A0A1Y3PF20"/>
<comment type="caution">
    <text evidence="1">The sequence shown here is derived from an EMBL/GenBank/DDBJ whole genome shotgun (WGS) entry which is preliminary data.</text>
</comment>
<dbReference type="Proteomes" id="UP000196475">
    <property type="component" value="Unassembled WGS sequence"/>
</dbReference>
<accession>A0A1Y3PF20</accession>
<dbReference type="EMBL" id="LZRT01000095">
    <property type="protein sequence ID" value="OUM85932.1"/>
    <property type="molecule type" value="Genomic_DNA"/>
</dbReference>
<reference evidence="2" key="1">
    <citation type="submission" date="2016-06" db="EMBL/GenBank/DDBJ databases">
        <authorList>
            <person name="Nascimento L."/>
            <person name="Pereira R.V."/>
            <person name="Martins L.F."/>
            <person name="Quaggio R.B."/>
            <person name="Silva A.M."/>
            <person name="Setubal J.C."/>
        </authorList>
    </citation>
    <scope>NUCLEOTIDE SEQUENCE [LARGE SCALE GENOMIC DNA]</scope>
</reference>